<keyword evidence="6" id="KW-0057">Aromatic amino acid biosynthesis</keyword>
<feature type="domain" description="Enolpyruvate transferase" evidence="9">
    <location>
        <begin position="58"/>
        <end position="396"/>
    </location>
</feature>
<dbReference type="InterPro" id="IPR006264">
    <property type="entry name" value="EPSP_synthase"/>
</dbReference>
<protein>
    <recommendedName>
        <fullName evidence="3">3-phosphoshikimate 1-carboxyvinyltransferase</fullName>
        <ecNumber evidence="3">2.5.1.19</ecNumber>
    </recommendedName>
    <alternativeName>
        <fullName evidence="7">5-enolpyruvylshikimate-3-phosphate synthase</fullName>
    </alternativeName>
</protein>
<dbReference type="EMBL" id="SWMU01000002">
    <property type="protein sequence ID" value="TKS56797.1"/>
    <property type="molecule type" value="Genomic_DNA"/>
</dbReference>
<organism evidence="10 11">
    <name type="scientific">Mesohalobacter halotolerans</name>
    <dbReference type="NCBI Taxonomy" id="1883405"/>
    <lineage>
        <taxon>Bacteria</taxon>
        <taxon>Pseudomonadati</taxon>
        <taxon>Bacteroidota</taxon>
        <taxon>Flavobacteriia</taxon>
        <taxon>Flavobacteriales</taxon>
        <taxon>Flavobacteriaceae</taxon>
        <taxon>Mesohalobacter</taxon>
    </lineage>
</organism>
<dbReference type="PIRSF" id="PIRSF000505">
    <property type="entry name" value="EPSPS"/>
    <property type="match status" value="1"/>
</dbReference>
<sequence>MNKILQQKSHKGEHRISICGSKSESNRLLIIQALYNKLNIQNLSTSDDTQVLKAALSSDKDLIDIHHAGTAMRFLTAYYACFTIKTVTLTGSERMQQRPIKILVDGLLQLGAKIEYINNEGYPPLKIYPVKLKQNKLNIRADTSSQYISALMLVAPKLKEGLQINFTSKITSLPYLKMTQKLMQNLGFEINFDSKSINIKPKNHFETQTIKVESDWSSASYYYSLVALSSDLKLNLSTFKNDSLQGDSKLVDLYSSLGVKTTFKGDSIILENSNKTPLGVYSQNLNHTPDLAQTIAVTCLGLGISCQLSGLHTLKIKETDRLVALKNEMEKFGASVQIDNDHLHMTPPKTLNSNPTVNTYNDHRMAMAFAPLKTKTNLIIRDPEVVGKSYPEFWKDFENI</sequence>
<dbReference type="RefSeq" id="WP_138931899.1">
    <property type="nucleotide sequence ID" value="NZ_SWMU01000002.1"/>
</dbReference>
<dbReference type="Pfam" id="PF00275">
    <property type="entry name" value="EPSP_synthase"/>
    <property type="match status" value="1"/>
</dbReference>
<dbReference type="InterPro" id="IPR036968">
    <property type="entry name" value="Enolpyruvate_Tfrase_sf"/>
</dbReference>
<dbReference type="InterPro" id="IPR001986">
    <property type="entry name" value="Enolpyruvate_Tfrase_dom"/>
</dbReference>
<dbReference type="InterPro" id="IPR013792">
    <property type="entry name" value="RNA3'P_cycl/enolpyr_Trfase_a/b"/>
</dbReference>
<evidence type="ECO:0000256" key="1">
    <source>
        <dbReference type="ARBA" id="ARBA00004811"/>
    </source>
</evidence>
<dbReference type="GO" id="GO:0009423">
    <property type="term" value="P:chorismate biosynthetic process"/>
    <property type="evidence" value="ECO:0007669"/>
    <property type="project" value="UniProtKB-UniPathway"/>
</dbReference>
<name>A0A4U5TRC6_9FLAO</name>
<evidence type="ECO:0000256" key="6">
    <source>
        <dbReference type="ARBA" id="ARBA00023141"/>
    </source>
</evidence>
<evidence type="ECO:0000313" key="10">
    <source>
        <dbReference type="EMBL" id="TKS56797.1"/>
    </source>
</evidence>
<dbReference type="GO" id="GO:0003866">
    <property type="term" value="F:3-phosphoshikimate 1-carboxyvinyltransferase activity"/>
    <property type="evidence" value="ECO:0007669"/>
    <property type="project" value="UniProtKB-EC"/>
</dbReference>
<evidence type="ECO:0000256" key="3">
    <source>
        <dbReference type="ARBA" id="ARBA00012450"/>
    </source>
</evidence>
<dbReference type="InterPro" id="IPR023193">
    <property type="entry name" value="EPSP_synthase_CS"/>
</dbReference>
<comment type="similarity">
    <text evidence="2">Belongs to the EPSP synthase family.</text>
</comment>
<evidence type="ECO:0000313" key="11">
    <source>
        <dbReference type="Proteomes" id="UP000306552"/>
    </source>
</evidence>
<dbReference type="EC" id="2.5.1.19" evidence="3"/>
<evidence type="ECO:0000256" key="4">
    <source>
        <dbReference type="ARBA" id="ARBA00022605"/>
    </source>
</evidence>
<dbReference type="AlphaFoldDB" id="A0A4U5TRC6"/>
<dbReference type="PANTHER" id="PTHR21090">
    <property type="entry name" value="AROM/DEHYDROQUINATE SYNTHASE"/>
    <property type="match status" value="1"/>
</dbReference>
<keyword evidence="5 10" id="KW-0808">Transferase</keyword>
<comment type="caution">
    <text evidence="10">The sequence shown here is derived from an EMBL/GenBank/DDBJ whole genome shotgun (WGS) entry which is preliminary data.</text>
</comment>
<evidence type="ECO:0000259" key="9">
    <source>
        <dbReference type="Pfam" id="PF00275"/>
    </source>
</evidence>
<evidence type="ECO:0000256" key="5">
    <source>
        <dbReference type="ARBA" id="ARBA00022679"/>
    </source>
</evidence>
<dbReference type="GO" id="GO:0008652">
    <property type="term" value="P:amino acid biosynthetic process"/>
    <property type="evidence" value="ECO:0007669"/>
    <property type="project" value="UniProtKB-KW"/>
</dbReference>
<dbReference type="UniPathway" id="UPA00053">
    <property type="reaction ID" value="UER00089"/>
</dbReference>
<dbReference type="PROSITE" id="PS00885">
    <property type="entry name" value="EPSP_SYNTHASE_2"/>
    <property type="match status" value="1"/>
</dbReference>
<keyword evidence="11" id="KW-1185">Reference proteome</keyword>
<dbReference type="Gene3D" id="3.65.10.10">
    <property type="entry name" value="Enolpyruvate transferase domain"/>
    <property type="match status" value="2"/>
</dbReference>
<dbReference type="PANTHER" id="PTHR21090:SF5">
    <property type="entry name" value="PENTAFUNCTIONAL AROM POLYPEPTIDE"/>
    <property type="match status" value="1"/>
</dbReference>
<comment type="catalytic activity">
    <reaction evidence="8">
        <text>3-phosphoshikimate + phosphoenolpyruvate = 5-O-(1-carboxyvinyl)-3-phosphoshikimate + phosphate</text>
        <dbReference type="Rhea" id="RHEA:21256"/>
        <dbReference type="ChEBI" id="CHEBI:43474"/>
        <dbReference type="ChEBI" id="CHEBI:57701"/>
        <dbReference type="ChEBI" id="CHEBI:58702"/>
        <dbReference type="ChEBI" id="CHEBI:145989"/>
        <dbReference type="EC" id="2.5.1.19"/>
    </reaction>
    <physiologicalReaction direction="left-to-right" evidence="8">
        <dbReference type="Rhea" id="RHEA:21257"/>
    </physiologicalReaction>
</comment>
<proteinExistence type="inferred from homology"/>
<comment type="pathway">
    <text evidence="1">Metabolic intermediate biosynthesis; chorismate biosynthesis; chorismate from D-erythrose 4-phosphate and phosphoenolpyruvate: step 6/7.</text>
</comment>
<dbReference type="Proteomes" id="UP000306552">
    <property type="component" value="Unassembled WGS sequence"/>
</dbReference>
<evidence type="ECO:0000256" key="2">
    <source>
        <dbReference type="ARBA" id="ARBA00009948"/>
    </source>
</evidence>
<gene>
    <name evidence="10" type="ORF">FCN74_07155</name>
</gene>
<dbReference type="OrthoDB" id="9809920at2"/>
<accession>A0A4U5TRC6</accession>
<dbReference type="GO" id="GO:0009073">
    <property type="term" value="P:aromatic amino acid family biosynthetic process"/>
    <property type="evidence" value="ECO:0007669"/>
    <property type="project" value="UniProtKB-KW"/>
</dbReference>
<evidence type="ECO:0000256" key="8">
    <source>
        <dbReference type="ARBA" id="ARBA00044633"/>
    </source>
</evidence>
<evidence type="ECO:0000256" key="7">
    <source>
        <dbReference type="ARBA" id="ARBA00030046"/>
    </source>
</evidence>
<dbReference type="SUPFAM" id="SSF55205">
    <property type="entry name" value="EPT/RTPC-like"/>
    <property type="match status" value="1"/>
</dbReference>
<keyword evidence="4" id="KW-0028">Amino-acid biosynthesis</keyword>
<reference evidence="10 11" key="1">
    <citation type="submission" date="2019-04" db="EMBL/GenBank/DDBJ databases">
        <title>Psychroflexus halotolerans sp. nov., isolated from a marine solar saltern.</title>
        <authorList>
            <person name="Feng X."/>
        </authorList>
    </citation>
    <scope>NUCLEOTIDE SEQUENCE [LARGE SCALE GENOMIC DNA]</scope>
    <source>
        <strain evidence="10 11">WDS2C27</strain>
    </source>
</reference>